<protein>
    <recommendedName>
        <fullName evidence="12">Homeobox domain-containing protein</fullName>
    </recommendedName>
</protein>
<evidence type="ECO:0000256" key="10">
    <source>
        <dbReference type="RuleBase" id="RU000682"/>
    </source>
</evidence>
<keyword evidence="14" id="KW-1185">Reference proteome</keyword>
<evidence type="ECO:0000259" key="12">
    <source>
        <dbReference type="PROSITE" id="PS50071"/>
    </source>
</evidence>
<evidence type="ECO:0000313" key="14">
    <source>
        <dbReference type="Proteomes" id="UP000323000"/>
    </source>
</evidence>
<evidence type="ECO:0000256" key="11">
    <source>
        <dbReference type="SAM" id="MobiDB-lite"/>
    </source>
</evidence>
<evidence type="ECO:0000256" key="9">
    <source>
        <dbReference type="PROSITE-ProRule" id="PRU00108"/>
    </source>
</evidence>
<dbReference type="InterPro" id="IPR042160">
    <property type="entry name" value="HD-Zip_IV"/>
</dbReference>
<dbReference type="EMBL" id="VAHF01000009">
    <property type="protein sequence ID" value="TXG53606.1"/>
    <property type="molecule type" value="Genomic_DNA"/>
</dbReference>
<dbReference type="SMART" id="SM00389">
    <property type="entry name" value="HOX"/>
    <property type="match status" value="1"/>
</dbReference>
<dbReference type="PROSITE" id="PS50071">
    <property type="entry name" value="HOMEOBOX_2"/>
    <property type="match status" value="1"/>
</dbReference>
<dbReference type="GO" id="GO:0005634">
    <property type="term" value="C:nucleus"/>
    <property type="evidence" value="ECO:0007669"/>
    <property type="project" value="UniProtKB-SubCell"/>
</dbReference>
<feature type="region of interest" description="Disordered" evidence="11">
    <location>
        <begin position="1"/>
        <end position="52"/>
    </location>
</feature>
<comment type="caution">
    <text evidence="13">The sequence shown here is derived from an EMBL/GenBank/DDBJ whole genome shotgun (WGS) entry which is preliminary data.</text>
</comment>
<keyword evidence="6 9" id="KW-0371">Homeobox</keyword>
<keyword evidence="4" id="KW-0175">Coiled coil</keyword>
<keyword evidence="8 9" id="KW-0539">Nucleus</keyword>
<keyword evidence="7" id="KW-0804">Transcription</keyword>
<feature type="DNA-binding region" description="Homeobox" evidence="9">
    <location>
        <begin position="56"/>
        <end position="115"/>
    </location>
</feature>
<accession>A0A5C7HBS2</accession>
<evidence type="ECO:0000256" key="8">
    <source>
        <dbReference type="ARBA" id="ARBA00023242"/>
    </source>
</evidence>
<evidence type="ECO:0000256" key="5">
    <source>
        <dbReference type="ARBA" id="ARBA00023125"/>
    </source>
</evidence>
<name>A0A5C7HBS2_9ROSI</name>
<keyword evidence="5 9" id="KW-0238">DNA-binding</keyword>
<evidence type="ECO:0000256" key="2">
    <source>
        <dbReference type="ARBA" id="ARBA00006789"/>
    </source>
</evidence>
<organism evidence="13 14">
    <name type="scientific">Acer yangbiense</name>
    <dbReference type="NCBI Taxonomy" id="1000413"/>
    <lineage>
        <taxon>Eukaryota</taxon>
        <taxon>Viridiplantae</taxon>
        <taxon>Streptophyta</taxon>
        <taxon>Embryophyta</taxon>
        <taxon>Tracheophyta</taxon>
        <taxon>Spermatophyta</taxon>
        <taxon>Magnoliopsida</taxon>
        <taxon>eudicotyledons</taxon>
        <taxon>Gunneridae</taxon>
        <taxon>Pentapetalae</taxon>
        <taxon>rosids</taxon>
        <taxon>malvids</taxon>
        <taxon>Sapindales</taxon>
        <taxon>Sapindaceae</taxon>
        <taxon>Hippocastanoideae</taxon>
        <taxon>Acereae</taxon>
        <taxon>Acer</taxon>
    </lineage>
</organism>
<evidence type="ECO:0000256" key="1">
    <source>
        <dbReference type="ARBA" id="ARBA00004123"/>
    </source>
</evidence>
<comment type="subcellular location">
    <subcellularLocation>
        <location evidence="1 9 10">Nucleus</location>
    </subcellularLocation>
</comment>
<evidence type="ECO:0000256" key="7">
    <source>
        <dbReference type="ARBA" id="ARBA00023163"/>
    </source>
</evidence>
<dbReference type="PANTHER" id="PTHR45654">
    <property type="entry name" value="HOMEOBOX-LEUCINE ZIPPER PROTEIN MERISTEM L1"/>
    <property type="match status" value="1"/>
</dbReference>
<proteinExistence type="inferred from homology"/>
<dbReference type="AlphaFoldDB" id="A0A5C7HBS2"/>
<dbReference type="FunFam" id="1.10.10.60:FF:000229">
    <property type="entry name" value="Homeobox-leucine zipper protein HDG1"/>
    <property type="match status" value="1"/>
</dbReference>
<dbReference type="Gene3D" id="1.10.10.60">
    <property type="entry name" value="Homeodomain-like"/>
    <property type="match status" value="1"/>
</dbReference>
<keyword evidence="3" id="KW-0805">Transcription regulation</keyword>
<feature type="domain" description="Homeobox" evidence="12">
    <location>
        <begin position="54"/>
        <end position="114"/>
    </location>
</feature>
<evidence type="ECO:0000256" key="4">
    <source>
        <dbReference type="ARBA" id="ARBA00023054"/>
    </source>
</evidence>
<feature type="region of interest" description="Disordered" evidence="11">
    <location>
        <begin position="205"/>
        <end position="226"/>
    </location>
</feature>
<dbReference type="GO" id="GO:0003677">
    <property type="term" value="F:DNA binding"/>
    <property type="evidence" value="ECO:0007669"/>
    <property type="project" value="UniProtKB-UniRule"/>
</dbReference>
<dbReference type="SUPFAM" id="SSF46689">
    <property type="entry name" value="Homeodomain-like"/>
    <property type="match status" value="1"/>
</dbReference>
<evidence type="ECO:0000313" key="13">
    <source>
        <dbReference type="EMBL" id="TXG53606.1"/>
    </source>
</evidence>
<sequence length="252" mass="28034">MEKKMEGKGEIGSQGVHLDPGLQAQNREDGDESRSNNIEGVGSGDDHDANEGQEPLRKKYCRHTTQQIQVLESFFKDFPHPNDKQRNDLGAKLGLESRQIKFWFQNRRTQMKTQSECHDNVMLRQEHNRSQVENEMLKEAIRNLLCTKCGSLVAMSGGGGGEIDFEMEKLKLENVQLKDEFNRICMLASKFLGRPISSSESPIPFPFIKPSDGEGTSAPPPPPPMAAGLVGNGGILFDKNVFDTCSKLIDGK</sequence>
<dbReference type="PANTHER" id="PTHR45654:SF107">
    <property type="entry name" value="HOMEOBOX-LEUCINE ZIPPER PROTEIN ANTHOCYANINLESS 2-LIKE ISOFORM X1"/>
    <property type="match status" value="1"/>
</dbReference>
<dbReference type="Pfam" id="PF00046">
    <property type="entry name" value="Homeodomain"/>
    <property type="match status" value="1"/>
</dbReference>
<dbReference type="Proteomes" id="UP000323000">
    <property type="component" value="Chromosome 9"/>
</dbReference>
<evidence type="ECO:0000256" key="6">
    <source>
        <dbReference type="ARBA" id="ARBA00023155"/>
    </source>
</evidence>
<evidence type="ECO:0000256" key="3">
    <source>
        <dbReference type="ARBA" id="ARBA00023015"/>
    </source>
</evidence>
<comment type="similarity">
    <text evidence="2">Belongs to the HD-ZIP homeobox family. Class IV subfamily.</text>
</comment>
<reference evidence="14" key="1">
    <citation type="journal article" date="2019" name="Gigascience">
        <title>De novo genome assembly of the endangered Acer yangbiense, a plant species with extremely small populations endemic to Yunnan Province, China.</title>
        <authorList>
            <person name="Yang J."/>
            <person name="Wariss H.M."/>
            <person name="Tao L."/>
            <person name="Zhang R."/>
            <person name="Yun Q."/>
            <person name="Hollingsworth P."/>
            <person name="Dao Z."/>
            <person name="Luo G."/>
            <person name="Guo H."/>
            <person name="Ma Y."/>
            <person name="Sun W."/>
        </authorList>
    </citation>
    <scope>NUCLEOTIDE SEQUENCE [LARGE SCALE GENOMIC DNA]</scope>
    <source>
        <strain evidence="14">cv. Malutang</strain>
    </source>
</reference>
<dbReference type="OrthoDB" id="5973733at2759"/>
<dbReference type="InterPro" id="IPR009057">
    <property type="entry name" value="Homeodomain-like_sf"/>
</dbReference>
<gene>
    <name evidence="13" type="ORF">EZV62_018862</name>
</gene>
<dbReference type="InterPro" id="IPR001356">
    <property type="entry name" value="HD"/>
</dbReference>
<dbReference type="CDD" id="cd00086">
    <property type="entry name" value="homeodomain"/>
    <property type="match status" value="1"/>
</dbReference>